<dbReference type="Pfam" id="PF00927">
    <property type="entry name" value="Transglut_C"/>
    <property type="match status" value="2"/>
</dbReference>
<comment type="caution">
    <text evidence="11">The sequence shown here is derived from an EMBL/GenBank/DDBJ whole genome shotgun (WGS) entry which is preliminary data.</text>
</comment>
<dbReference type="PIRSF" id="PIRSF000459">
    <property type="entry name" value="TGM_EBP42"/>
    <property type="match status" value="1"/>
</dbReference>
<keyword evidence="3" id="KW-0808">Transferase</keyword>
<organism evidence="11 12">
    <name type="scientific">Lates japonicus</name>
    <name type="common">Japanese lates</name>
    <dbReference type="NCBI Taxonomy" id="270547"/>
    <lineage>
        <taxon>Eukaryota</taxon>
        <taxon>Metazoa</taxon>
        <taxon>Chordata</taxon>
        <taxon>Craniata</taxon>
        <taxon>Vertebrata</taxon>
        <taxon>Euteleostomi</taxon>
        <taxon>Actinopterygii</taxon>
        <taxon>Neopterygii</taxon>
        <taxon>Teleostei</taxon>
        <taxon>Neoteleostei</taxon>
        <taxon>Acanthomorphata</taxon>
        <taxon>Carangaria</taxon>
        <taxon>Carangaria incertae sedis</taxon>
        <taxon>Centropomidae</taxon>
        <taxon>Lates</taxon>
    </lineage>
</organism>
<dbReference type="InterPro" id="IPR038765">
    <property type="entry name" value="Papain-like_cys_pep_sf"/>
</dbReference>
<dbReference type="FunFam" id="2.60.40.10:FF:000090">
    <property type="entry name" value="Protein-glutamine gamma-glutamyltransferase 2"/>
    <property type="match status" value="1"/>
</dbReference>
<dbReference type="GO" id="GO:0003810">
    <property type="term" value="F:protein-glutamine gamma-glutamyltransferase activity"/>
    <property type="evidence" value="ECO:0007669"/>
    <property type="project" value="UniProtKB-EC"/>
</dbReference>
<dbReference type="GO" id="GO:0046872">
    <property type="term" value="F:metal ion binding"/>
    <property type="evidence" value="ECO:0007669"/>
    <property type="project" value="UniProtKB-KW"/>
</dbReference>
<name>A0AAD3MVY7_LATJO</name>
<dbReference type="EMBL" id="BRZM01000045">
    <property type="protein sequence ID" value="GLD61450.1"/>
    <property type="molecule type" value="Genomic_DNA"/>
</dbReference>
<comment type="similarity">
    <text evidence="2">Belongs to the transglutaminase superfamily. Transglutaminase family.</text>
</comment>
<dbReference type="GO" id="GO:0007399">
    <property type="term" value="P:nervous system development"/>
    <property type="evidence" value="ECO:0007669"/>
    <property type="project" value="UniProtKB-ARBA"/>
</dbReference>
<comment type="cofactor">
    <cofactor evidence="1">
        <name>Ca(2+)</name>
        <dbReference type="ChEBI" id="CHEBI:29108"/>
    </cofactor>
</comment>
<evidence type="ECO:0000256" key="6">
    <source>
        <dbReference type="ARBA" id="ARBA00023315"/>
    </source>
</evidence>
<evidence type="ECO:0000256" key="2">
    <source>
        <dbReference type="ARBA" id="ARBA00005968"/>
    </source>
</evidence>
<dbReference type="Pfam" id="PF00868">
    <property type="entry name" value="Transglut_N"/>
    <property type="match status" value="1"/>
</dbReference>
<evidence type="ECO:0000256" key="3">
    <source>
        <dbReference type="ARBA" id="ARBA00022679"/>
    </source>
</evidence>
<dbReference type="SUPFAM" id="SSF54001">
    <property type="entry name" value="Cysteine proteinases"/>
    <property type="match status" value="1"/>
</dbReference>
<dbReference type="InterPro" id="IPR023608">
    <property type="entry name" value="Transglutaminase_animal"/>
</dbReference>
<feature type="region of interest" description="Disordered" evidence="9">
    <location>
        <begin position="1"/>
        <end position="66"/>
    </location>
</feature>
<dbReference type="SMART" id="SM00460">
    <property type="entry name" value="TGc"/>
    <property type="match status" value="1"/>
</dbReference>
<proteinExistence type="inferred from homology"/>
<evidence type="ECO:0000256" key="1">
    <source>
        <dbReference type="ARBA" id="ARBA00001913"/>
    </source>
</evidence>
<dbReference type="Pfam" id="PF01841">
    <property type="entry name" value="Transglut_core"/>
    <property type="match status" value="1"/>
</dbReference>
<dbReference type="FunFam" id="3.90.260.10:FF:000001">
    <property type="entry name" value="Protein-glutamine gamma-glutamyltransferase 2"/>
    <property type="match status" value="1"/>
</dbReference>
<evidence type="ECO:0000256" key="9">
    <source>
        <dbReference type="SAM" id="MobiDB-lite"/>
    </source>
</evidence>
<feature type="domain" description="Transglutaminase-like" evidence="10">
    <location>
        <begin position="329"/>
        <end position="422"/>
    </location>
</feature>
<evidence type="ECO:0000256" key="7">
    <source>
        <dbReference type="ARBA" id="ARBA00024222"/>
    </source>
</evidence>
<accession>A0AAD3MVY7</accession>
<keyword evidence="6" id="KW-0012">Acyltransferase</keyword>
<dbReference type="Proteomes" id="UP001279410">
    <property type="component" value="Unassembled WGS sequence"/>
</dbReference>
<dbReference type="PANTHER" id="PTHR11590">
    <property type="entry name" value="PROTEIN-GLUTAMINE GAMMA-GLUTAMYLTRANSFERASE"/>
    <property type="match status" value="1"/>
</dbReference>
<dbReference type="InterPro" id="IPR008958">
    <property type="entry name" value="Transglutaminase_C"/>
</dbReference>
<protein>
    <recommendedName>
        <fullName evidence="7">protein-glutamine gamma-glutamyltransferase</fullName>
        <ecNumber evidence="7">2.3.2.13</ecNumber>
    </recommendedName>
</protein>
<evidence type="ECO:0000256" key="4">
    <source>
        <dbReference type="ARBA" id="ARBA00022723"/>
    </source>
</evidence>
<feature type="active site" evidence="8">
    <location>
        <position position="337"/>
    </location>
</feature>
<keyword evidence="4" id="KW-0479">Metal-binding</keyword>
<keyword evidence="5" id="KW-0106">Calcium</keyword>
<reference evidence="11" key="1">
    <citation type="submission" date="2022-08" db="EMBL/GenBank/DDBJ databases">
        <title>Genome sequencing of akame (Lates japonicus).</title>
        <authorList>
            <person name="Hashiguchi Y."/>
            <person name="Takahashi H."/>
        </authorList>
    </citation>
    <scope>NUCLEOTIDE SEQUENCE</scope>
    <source>
        <strain evidence="11">Kochi</strain>
    </source>
</reference>
<dbReference type="AlphaFoldDB" id="A0AAD3MVY7"/>
<evidence type="ECO:0000313" key="11">
    <source>
        <dbReference type="EMBL" id="GLD61450.1"/>
    </source>
</evidence>
<dbReference type="EC" id="2.3.2.13" evidence="7"/>
<dbReference type="InterPro" id="IPR050779">
    <property type="entry name" value="Transglutaminase"/>
</dbReference>
<dbReference type="InterPro" id="IPR036238">
    <property type="entry name" value="Transglutaminase_C_sf"/>
</dbReference>
<evidence type="ECO:0000256" key="8">
    <source>
        <dbReference type="PIRSR" id="PIRSR000459-1"/>
    </source>
</evidence>
<evidence type="ECO:0000256" key="5">
    <source>
        <dbReference type="ARBA" id="ARBA00022837"/>
    </source>
</evidence>
<feature type="active site" evidence="8">
    <location>
        <position position="419"/>
    </location>
</feature>
<dbReference type="PANTHER" id="PTHR11590:SF42">
    <property type="entry name" value="COAGULATION FACTOR XIII A CHAIN"/>
    <property type="match status" value="1"/>
</dbReference>
<dbReference type="InterPro" id="IPR013783">
    <property type="entry name" value="Ig-like_fold"/>
</dbReference>
<dbReference type="InterPro" id="IPR014756">
    <property type="entry name" value="Ig_E-set"/>
</dbReference>
<dbReference type="InterPro" id="IPR002931">
    <property type="entry name" value="Transglutaminase-like"/>
</dbReference>
<dbReference type="SUPFAM" id="SSF49309">
    <property type="entry name" value="Transglutaminase, two C-terminal domains"/>
    <property type="match status" value="2"/>
</dbReference>
<feature type="active site" evidence="8">
    <location>
        <position position="396"/>
    </location>
</feature>
<feature type="non-terminal residue" evidence="11">
    <location>
        <position position="1"/>
    </location>
</feature>
<sequence length="733" mass="81201">MDNTVQDSTDEPPSFISVTTMSQSTSTYRGRYTEPVPTSNLSTLEEDFPEFEPFDDSGTEAGPRSYAPAAGALSVQNIDMCQQVNKPNHFTSAYDIENLVVRRGQEFIIRVTFSHPPTPEDDFQLEFLIGSNPSANKGSLVVVTFGARHGGPWSGRIVENQGQTLVLGVTPTADAIVGKFRTYVAIVAGSGLQRTKRDPQTDLYVLYNAWCPEDAVFLPDEAERREYVLNDCGVIYQGSAGSVAQRDWMYGQFERGILDACIYILDASRMPIYNRGNVIKLVRKGSAMINSQDDNGVLVGNWSDDYSMGKAPTSWTGSVRILLQYVNTGVPVCYAQCWVFAGVFNTFLRCLGIPARVITNFSSAHDNTGNLKTDLIFKPDGTPDKRHTRDSIWNYHCWNEVYIVRPDLPPGLSGWQVVDATPQETSDGHFRCGPASVAAIKEGLLCHPFDAGFVFAEVNSDVVFLKRDRYGTLTPFRVDKTHVGQAVYTKAVGSSSRMEITHTYKYPEGSAEDTRSTSRAEEYGCERDHSELPDAQLSVTITTNPCSLGQDVNLMVDFHNQGELSRTVHAHLASSVVFYTGVTANHFKDQDFVVTVAAFQMERVMLKITAQEYMPHLGSQLCLHFVVTGQADDQSVTAIKVVDLVTPKLTLEVSGQPQVNQEMFVTVSFTNPFSFPLENVDLSMEGPGLMGDRTRHYSVIEPQASISWMESFVPRLDGPRRIVAVMDSNTVRQ</sequence>
<evidence type="ECO:0000259" key="10">
    <source>
        <dbReference type="SMART" id="SM00460"/>
    </source>
</evidence>
<dbReference type="GO" id="GO:0072378">
    <property type="term" value="P:blood coagulation, fibrin clot formation"/>
    <property type="evidence" value="ECO:0007669"/>
    <property type="project" value="TreeGrafter"/>
</dbReference>
<dbReference type="SUPFAM" id="SSF81296">
    <property type="entry name" value="E set domains"/>
    <property type="match status" value="1"/>
</dbReference>
<dbReference type="Gene3D" id="2.60.40.10">
    <property type="entry name" value="Immunoglobulins"/>
    <property type="match status" value="3"/>
</dbReference>
<evidence type="ECO:0000313" key="12">
    <source>
        <dbReference type="Proteomes" id="UP001279410"/>
    </source>
</evidence>
<dbReference type="Gene3D" id="3.90.260.10">
    <property type="entry name" value="Transglutaminase-like"/>
    <property type="match status" value="1"/>
</dbReference>
<keyword evidence="12" id="KW-1185">Reference proteome</keyword>
<dbReference type="InterPro" id="IPR036985">
    <property type="entry name" value="Transglutaminase-like_sf"/>
</dbReference>
<dbReference type="InterPro" id="IPR001102">
    <property type="entry name" value="Transglutaminase_N"/>
</dbReference>
<feature type="compositionally biased region" description="Acidic residues" evidence="9">
    <location>
        <begin position="44"/>
        <end position="58"/>
    </location>
</feature>
<feature type="compositionally biased region" description="Polar residues" evidence="9">
    <location>
        <begin position="16"/>
        <end position="28"/>
    </location>
</feature>
<gene>
    <name evidence="11" type="ORF">AKAME5_001325800</name>
</gene>